<keyword evidence="4" id="KW-1185">Reference proteome</keyword>
<evidence type="ECO:0000313" key="4">
    <source>
        <dbReference type="Proteomes" id="UP001497416"/>
    </source>
</evidence>
<comment type="caution">
    <text evidence="3">The sequence shown here is derived from an EMBL/GenBank/DDBJ whole genome shotgun (WGS) entry which is preliminary data.</text>
</comment>
<dbReference type="Proteomes" id="UP001497416">
    <property type="component" value="Unassembled WGS sequence"/>
</dbReference>
<name>A0ABP1ELQ2_9FLAO</name>
<gene>
    <name evidence="3" type="ORF">T190607A01A_20405</name>
</gene>
<proteinExistence type="predicted"/>
<dbReference type="SUPFAM" id="SSF55729">
    <property type="entry name" value="Acyl-CoA N-acyltransferases (Nat)"/>
    <property type="match status" value="1"/>
</dbReference>
<dbReference type="InterPro" id="IPR019432">
    <property type="entry name" value="Acyltransferase_MbtK/IucB-like"/>
</dbReference>
<evidence type="ECO:0000313" key="3">
    <source>
        <dbReference type="EMBL" id="CAL2085031.1"/>
    </source>
</evidence>
<protein>
    <submittedName>
        <fullName evidence="3">AlcB domain-containing protein</fullName>
    </submittedName>
</protein>
<dbReference type="Gene3D" id="3.40.630.30">
    <property type="match status" value="1"/>
</dbReference>
<accession>A0ABP1ELQ2</accession>
<feature type="domain" description="Acyltransferase MbtK/IucB-like conserved" evidence="2">
    <location>
        <begin position="22"/>
        <end position="69"/>
    </location>
</feature>
<reference evidence="3 4" key="1">
    <citation type="submission" date="2024-05" db="EMBL/GenBank/DDBJ databases">
        <authorList>
            <person name="Duchaud E."/>
        </authorList>
    </citation>
    <scope>NUCLEOTIDE SEQUENCE [LARGE SCALE GENOMIC DNA]</scope>
    <source>
        <strain evidence="3">Ena-SAMPLE-TAB-13-05-2024-13:56:06:370-140302</strain>
    </source>
</reference>
<sequence length="191" mass="22379">MISTNRIVFSREIEGIGTMSIRPIQLDSDIDTLFSWVTKPYAKYWGMLGQTRDEVKQSYQEIEDNNHHHTYIGLLNDTPIFLMERYKASEDIIASHYAALDNDYGMHILVAPVEKRIPKFTWEVFRTVMEYFFSLSFVNRVVVEPDKNNDKIHLLNKKAGFVYHKEIELPHKVASLAFCTEKLYQEAIKKI</sequence>
<dbReference type="Pfam" id="PF13523">
    <property type="entry name" value="Acetyltransf_8"/>
    <property type="match status" value="1"/>
</dbReference>
<dbReference type="RefSeq" id="WP_348711882.1">
    <property type="nucleotide sequence ID" value="NZ_CAXIXY010000004.1"/>
</dbReference>
<dbReference type="EMBL" id="CAXIXY010000004">
    <property type="protein sequence ID" value="CAL2085031.1"/>
    <property type="molecule type" value="Genomic_DNA"/>
</dbReference>
<evidence type="ECO:0000259" key="2">
    <source>
        <dbReference type="SMART" id="SM01006"/>
    </source>
</evidence>
<dbReference type="InterPro" id="IPR016181">
    <property type="entry name" value="Acyl_CoA_acyltransferase"/>
</dbReference>
<evidence type="ECO:0000256" key="1">
    <source>
        <dbReference type="ARBA" id="ARBA00004924"/>
    </source>
</evidence>
<dbReference type="PANTHER" id="PTHR31438:SF1">
    <property type="entry name" value="LYSINE N-ACYLTRANSFERASE C17G9.06C-RELATED"/>
    <property type="match status" value="1"/>
</dbReference>
<comment type="pathway">
    <text evidence="1">Siderophore biosynthesis.</text>
</comment>
<dbReference type="PANTHER" id="PTHR31438">
    <property type="entry name" value="LYSINE N-ACYLTRANSFERASE C17G9.06C-RELATED"/>
    <property type="match status" value="1"/>
</dbReference>
<dbReference type="SMART" id="SM01006">
    <property type="entry name" value="AlcB"/>
    <property type="match status" value="1"/>
</dbReference>
<organism evidence="3 4">
    <name type="scientific">Tenacibaculum platacis</name>
    <dbReference type="NCBI Taxonomy" id="3137852"/>
    <lineage>
        <taxon>Bacteria</taxon>
        <taxon>Pseudomonadati</taxon>
        <taxon>Bacteroidota</taxon>
        <taxon>Flavobacteriia</taxon>
        <taxon>Flavobacteriales</taxon>
        <taxon>Flavobacteriaceae</taxon>
        <taxon>Tenacibaculum</taxon>
    </lineage>
</organism>